<dbReference type="PANTHER" id="PTHR43110">
    <property type="entry name" value="THIOL PEROXIDASE"/>
    <property type="match status" value="1"/>
</dbReference>
<keyword evidence="3" id="KW-0560">Oxidoreductase</keyword>
<dbReference type="InterPro" id="IPR000866">
    <property type="entry name" value="AhpC/TSA"/>
</dbReference>
<evidence type="ECO:0000256" key="1">
    <source>
        <dbReference type="ARBA" id="ARBA00022559"/>
    </source>
</evidence>
<gene>
    <name evidence="6" type="ORF">ACFQRL_04955</name>
</gene>
<reference evidence="7" key="1">
    <citation type="journal article" date="2019" name="Int. J. Syst. Evol. Microbiol.">
        <title>The Global Catalogue of Microorganisms (GCM) 10K type strain sequencing project: providing services to taxonomists for standard genome sequencing and annotation.</title>
        <authorList>
            <consortium name="The Broad Institute Genomics Platform"/>
            <consortium name="The Broad Institute Genome Sequencing Center for Infectious Disease"/>
            <person name="Wu L."/>
            <person name="Ma J."/>
        </authorList>
    </citation>
    <scope>NUCLEOTIDE SEQUENCE [LARGE SCALE GENOMIC DNA]</scope>
    <source>
        <strain evidence="7">CGMCC 1.15772</strain>
    </source>
</reference>
<dbReference type="InterPro" id="IPR036249">
    <property type="entry name" value="Thioredoxin-like_sf"/>
</dbReference>
<organism evidence="6 7">
    <name type="scientific">Microbacterium fluvii</name>
    <dbReference type="NCBI Taxonomy" id="415215"/>
    <lineage>
        <taxon>Bacteria</taxon>
        <taxon>Bacillati</taxon>
        <taxon>Actinomycetota</taxon>
        <taxon>Actinomycetes</taxon>
        <taxon>Micrococcales</taxon>
        <taxon>Microbacteriaceae</taxon>
        <taxon>Microbacterium</taxon>
    </lineage>
</organism>
<dbReference type="PIRSF" id="PIRSF000239">
    <property type="entry name" value="AHPC"/>
    <property type="match status" value="1"/>
</dbReference>
<evidence type="ECO:0000259" key="5">
    <source>
        <dbReference type="PROSITE" id="PS51352"/>
    </source>
</evidence>
<dbReference type="InterPro" id="IPR024706">
    <property type="entry name" value="Peroxiredoxin_AhpC-typ"/>
</dbReference>
<evidence type="ECO:0000313" key="6">
    <source>
        <dbReference type="EMBL" id="MFC7268307.1"/>
    </source>
</evidence>
<feature type="domain" description="Thioredoxin" evidence="5">
    <location>
        <begin position="3"/>
        <end position="152"/>
    </location>
</feature>
<dbReference type="RefSeq" id="WP_262873215.1">
    <property type="nucleotide sequence ID" value="NZ_BAABKW010000005.1"/>
</dbReference>
<evidence type="ECO:0000256" key="2">
    <source>
        <dbReference type="ARBA" id="ARBA00022862"/>
    </source>
</evidence>
<keyword evidence="2" id="KW-0049">Antioxidant</keyword>
<proteinExistence type="predicted"/>
<protein>
    <submittedName>
        <fullName evidence="6">Peroxiredoxin</fullName>
    </submittedName>
</protein>
<keyword evidence="7" id="KW-1185">Reference proteome</keyword>
<dbReference type="Gene3D" id="3.40.30.10">
    <property type="entry name" value="Glutaredoxin"/>
    <property type="match status" value="1"/>
</dbReference>
<dbReference type="Proteomes" id="UP001596507">
    <property type="component" value="Unassembled WGS sequence"/>
</dbReference>
<sequence length="152" mass="16319">MTIEIGDQAPDFTLPAAGGGTLTLSDLWRESPVVLVFFPLAFSGRCQGELCEIRDNIAVFEQSGVTVVGISVDSTHALHAWAEQQAYPFALVSDFWPHGEVARAYGAFLAEKGIATRASFLIDTTGVVRWSVVSDPATSRSLDGYREAIAAL</sequence>
<dbReference type="PROSITE" id="PS51352">
    <property type="entry name" value="THIOREDOXIN_2"/>
    <property type="match status" value="1"/>
</dbReference>
<dbReference type="CDD" id="cd03018">
    <property type="entry name" value="PRX_AhpE_like"/>
    <property type="match status" value="1"/>
</dbReference>
<evidence type="ECO:0000256" key="3">
    <source>
        <dbReference type="ARBA" id="ARBA00023002"/>
    </source>
</evidence>
<keyword evidence="1" id="KW-0575">Peroxidase</keyword>
<dbReference type="InterPro" id="IPR013766">
    <property type="entry name" value="Thioredoxin_domain"/>
</dbReference>
<dbReference type="PANTHER" id="PTHR43110:SF1">
    <property type="entry name" value="THIOL PEROXIDASE"/>
    <property type="match status" value="1"/>
</dbReference>
<evidence type="ECO:0000313" key="7">
    <source>
        <dbReference type="Proteomes" id="UP001596507"/>
    </source>
</evidence>
<name>A0ABW2HAE0_9MICO</name>
<accession>A0ABW2HAE0</accession>
<dbReference type="SUPFAM" id="SSF52833">
    <property type="entry name" value="Thioredoxin-like"/>
    <property type="match status" value="1"/>
</dbReference>
<dbReference type="EMBL" id="JBHTBE010000001">
    <property type="protein sequence ID" value="MFC7268307.1"/>
    <property type="molecule type" value="Genomic_DNA"/>
</dbReference>
<dbReference type="Pfam" id="PF00578">
    <property type="entry name" value="AhpC-TSA"/>
    <property type="match status" value="1"/>
</dbReference>
<keyword evidence="4" id="KW-0676">Redox-active center</keyword>
<comment type="caution">
    <text evidence="6">The sequence shown here is derived from an EMBL/GenBank/DDBJ whole genome shotgun (WGS) entry which is preliminary data.</text>
</comment>
<evidence type="ECO:0000256" key="4">
    <source>
        <dbReference type="ARBA" id="ARBA00023284"/>
    </source>
</evidence>
<dbReference type="InterPro" id="IPR050455">
    <property type="entry name" value="Tpx_Peroxidase_subfamily"/>
</dbReference>